<dbReference type="EMBL" id="QGHA01000001">
    <property type="protein sequence ID" value="PWK80486.1"/>
    <property type="molecule type" value="Genomic_DNA"/>
</dbReference>
<gene>
    <name evidence="1" type="ORF">LX99_00954</name>
</gene>
<dbReference type="AlphaFoldDB" id="A0A316HJ13"/>
<proteinExistence type="predicted"/>
<name>A0A316HJ13_9SPHI</name>
<evidence type="ECO:0008006" key="3">
    <source>
        <dbReference type="Google" id="ProtNLM"/>
    </source>
</evidence>
<reference evidence="1 2" key="1">
    <citation type="submission" date="2018-05" db="EMBL/GenBank/DDBJ databases">
        <title>Genomic Encyclopedia of Archaeal and Bacterial Type Strains, Phase II (KMG-II): from individual species to whole genera.</title>
        <authorList>
            <person name="Goeker M."/>
        </authorList>
    </citation>
    <scope>NUCLEOTIDE SEQUENCE [LARGE SCALE GENOMIC DNA]</scope>
    <source>
        <strain evidence="1 2">DSM 19975</strain>
    </source>
</reference>
<accession>A0A316HJ13</accession>
<organism evidence="1 2">
    <name type="scientific">Mucilaginibacter oryzae</name>
    <dbReference type="NCBI Taxonomy" id="468058"/>
    <lineage>
        <taxon>Bacteria</taxon>
        <taxon>Pseudomonadati</taxon>
        <taxon>Bacteroidota</taxon>
        <taxon>Sphingobacteriia</taxon>
        <taxon>Sphingobacteriales</taxon>
        <taxon>Sphingobacteriaceae</taxon>
        <taxon>Mucilaginibacter</taxon>
    </lineage>
</organism>
<dbReference type="RefSeq" id="WP_146203063.1">
    <property type="nucleotide sequence ID" value="NZ_QGHA01000001.1"/>
</dbReference>
<evidence type="ECO:0000313" key="1">
    <source>
        <dbReference type="EMBL" id="PWK80486.1"/>
    </source>
</evidence>
<comment type="caution">
    <text evidence="1">The sequence shown here is derived from an EMBL/GenBank/DDBJ whole genome shotgun (WGS) entry which is preliminary data.</text>
</comment>
<protein>
    <recommendedName>
        <fullName evidence="3">Basic secretory peptidase family protein</fullName>
    </recommendedName>
</protein>
<keyword evidence="2" id="KW-1185">Reference proteome</keyword>
<dbReference type="Proteomes" id="UP000245678">
    <property type="component" value="Unassembled WGS sequence"/>
</dbReference>
<dbReference type="PROSITE" id="PS51257">
    <property type="entry name" value="PROKAR_LIPOPROTEIN"/>
    <property type="match status" value="1"/>
</dbReference>
<sequence>MKNLKHTIGVLSMAILALFSACKKDTKDTTPVKADGTPPATMKERWLDRNNVLTRTFYDDEIAVYVADDADSTVKWWRPTMNKVWKYTKENYGYFGEFKQLNIAVHGTQYIPGGYFMGQPVGYTDPVAGHKNVIEIDAANWNDPIMIAVMTHEIGHIVEGSSDRVQGSPSFNTWGDSKWQDIFIYDVFLGLKMDKEAAAWYDQYQADVVKYPRPGTQWFKNWWIPIYTQHGKTAMLVKYFKLLADNFPKAKNSNGYDEFTRSMNMGEFIHFWSGAAGVDLKAQATIAFGWTMEWEQQLKNAKEDFPNVKY</sequence>
<evidence type="ECO:0000313" key="2">
    <source>
        <dbReference type="Proteomes" id="UP000245678"/>
    </source>
</evidence>